<dbReference type="eggNOG" id="COG4677">
    <property type="taxonomic scope" value="Bacteria"/>
</dbReference>
<proteinExistence type="predicted"/>
<dbReference type="SMART" id="SM00060">
    <property type="entry name" value="FN3"/>
    <property type="match status" value="2"/>
</dbReference>
<dbReference type="InterPro" id="IPR036116">
    <property type="entry name" value="FN3_sf"/>
</dbReference>
<feature type="chain" id="PRO_5002642055" evidence="2">
    <location>
        <begin position="18"/>
        <end position="1168"/>
    </location>
</feature>
<dbReference type="AlphaFoldDB" id="A1ZCP6"/>
<dbReference type="InterPro" id="IPR013783">
    <property type="entry name" value="Ig-like_fold"/>
</dbReference>
<evidence type="ECO:0000256" key="2">
    <source>
        <dbReference type="SAM" id="SignalP"/>
    </source>
</evidence>
<evidence type="ECO:0000313" key="5">
    <source>
        <dbReference type="Proteomes" id="UP000004095"/>
    </source>
</evidence>
<dbReference type="EMBL" id="AAWS01000001">
    <property type="protein sequence ID" value="EAY32048.1"/>
    <property type="molecule type" value="Genomic_DNA"/>
</dbReference>
<name>A1ZCP6_MICM2</name>
<keyword evidence="1" id="KW-1015">Disulfide bond</keyword>
<dbReference type="PANTHER" id="PTHR44170:SF6">
    <property type="entry name" value="CONTACTIN"/>
    <property type="match status" value="1"/>
</dbReference>
<dbReference type="eggNOG" id="COG2356">
    <property type="taxonomic scope" value="Bacteria"/>
</dbReference>
<protein>
    <submittedName>
        <fullName evidence="4">Fibronectin type III domain protein</fullName>
    </submittedName>
</protein>
<dbReference type="GO" id="GO:0016020">
    <property type="term" value="C:membrane"/>
    <property type="evidence" value="ECO:0007669"/>
    <property type="project" value="UniProtKB-SubCell"/>
</dbReference>
<dbReference type="CDD" id="cd00063">
    <property type="entry name" value="FN3"/>
    <property type="match status" value="2"/>
</dbReference>
<sequence length="1168" mass="121643">MWLLAAVLMLATNVSWAQVTLPHEETFSYTTGASLSAQTNWTGINSGDEITVGSGNLSVNGLKTSTGGKISFAANGKDLILQTTEKTAGVVYYSFILKVTDVSSATKSVGGYLAGFASNNTTYGATVWLKKENTQYKVGINRKTSAGDTQFTTTNYDVGDILFIVVSYDLDADKVNLWVNPNSSDFAAGTEPNVTLTTSTGGSLSVINRFFFRQDSGSETPAVEIDELRVGTNWASVTPAGTPATTPTNHVTGVASSNVTVKGATISWTDATGANLPTGYIVQVKTSGSGDFPSFTDGVTVSDDTDFSDNSGVVSVGQGTQTIALSGLTLGTNYEYRVVPYGGGTGGPKYKTDGTIPGGNFTTKTSVAVGVVKDFEDGSLTSGDWSVVSTVGTQVWTTSSSGADGSTKSAQISGFDGGSKDNTDWLISPPINFDATLKEQLSFFARQKFGATDVNNYLKVYYSTDYSGAGDPSAATLTELNVNLPTTADVWASTGNIDLSAISGTAYIIFKYNSTDNAVRWNVDQIKIEIATILTTSVESLTGFGTNTGTASSAQTFDLTGATLNGDVTLTAPTGYEVSVDNGTSFGSPKTIAKAVTNGKTVTVQVRLAATAAEGVVNGNLTITSTGATDKTVALTGLVAGATTPILSKNRDFTEFTNEAGTASASQYINVSGTRLTADIIATAPTGFEVSLDDNTFGNTVTLLNTTGKLADVKVYVRVAAATAAGTPSGNVTFASTGATQLDVAVSAKVITPVPAKTIKELRNAVDANGLPITKGTVRVKGVLHGANTQTTNIAFTLIEGSNAAKEGIGLFINSSDFSKLNLADRNALAEGDELEIDAEVGHFNGLMQLTKVSKITQLGGSKALQTAAVVTALSEDTESRLIKLENVDIKDKADWKGNASYSGSGFDVTIIVGENTELELRIDGDTELAKKTYDEVFEKGTTSGITIVGIGGQFDSSDPRDGGYQIGTWKTTNITVDLTKAKPNAPTLNAATGITNGGFTASWTAATQGATADSYLLDVSTDSKFTALVVGFANLSVTGTSQVVTGLSAGTKYYVRVKAVNANGASQPSNVGIVTTTGATTGVNTATDVTFKAFPNPTSSSLIIESNTYKFSKIVVTTFDSKVMIKKNLQGAQKSNIDLSNLNQGVYLVQIFDNQNNVLSVRRIVKK</sequence>
<reference evidence="4 5" key="1">
    <citation type="submission" date="2007-01" db="EMBL/GenBank/DDBJ databases">
        <authorList>
            <person name="Haygood M."/>
            <person name="Podell S."/>
            <person name="Anderson C."/>
            <person name="Hopkinson B."/>
            <person name="Roe K."/>
            <person name="Barbeau K."/>
            <person name="Gaasterland T."/>
            <person name="Ferriera S."/>
            <person name="Johnson J."/>
            <person name="Kravitz S."/>
            <person name="Beeson K."/>
            <person name="Sutton G."/>
            <person name="Rogers Y.-H."/>
            <person name="Friedman R."/>
            <person name="Frazier M."/>
            <person name="Venter J.C."/>
        </authorList>
    </citation>
    <scope>NUCLEOTIDE SEQUENCE [LARGE SCALE GENOMIC DNA]</scope>
    <source>
        <strain evidence="4 5">ATCC 23134</strain>
    </source>
</reference>
<comment type="caution">
    <text evidence="4">The sequence shown here is derived from an EMBL/GenBank/DDBJ whole genome shotgun (WGS) entry which is preliminary data.</text>
</comment>
<dbReference type="InterPro" id="IPR026444">
    <property type="entry name" value="Secre_tail"/>
</dbReference>
<dbReference type="Pfam" id="PF00041">
    <property type="entry name" value="fn3"/>
    <property type="match status" value="1"/>
</dbReference>
<organism evidence="4 5">
    <name type="scientific">Microscilla marina ATCC 23134</name>
    <dbReference type="NCBI Taxonomy" id="313606"/>
    <lineage>
        <taxon>Bacteria</taxon>
        <taxon>Pseudomonadati</taxon>
        <taxon>Bacteroidota</taxon>
        <taxon>Cytophagia</taxon>
        <taxon>Cytophagales</taxon>
        <taxon>Microscillaceae</taxon>
        <taxon>Microscilla</taxon>
    </lineage>
</organism>
<dbReference type="eggNOG" id="COG1404">
    <property type="taxonomic scope" value="Bacteria"/>
</dbReference>
<evidence type="ECO:0000256" key="1">
    <source>
        <dbReference type="ARBA" id="ARBA00023157"/>
    </source>
</evidence>
<dbReference type="SUPFAM" id="SSF49265">
    <property type="entry name" value="Fibronectin type III"/>
    <property type="match status" value="1"/>
</dbReference>
<evidence type="ECO:0000259" key="3">
    <source>
        <dbReference type="PROSITE" id="PS50853"/>
    </source>
</evidence>
<dbReference type="PROSITE" id="PS50853">
    <property type="entry name" value="FN3"/>
    <property type="match status" value="1"/>
</dbReference>
<dbReference type="GO" id="GO:0098609">
    <property type="term" value="P:cell-cell adhesion"/>
    <property type="evidence" value="ECO:0007669"/>
    <property type="project" value="TreeGrafter"/>
</dbReference>
<dbReference type="InterPro" id="IPR003961">
    <property type="entry name" value="FN3_dom"/>
</dbReference>
<evidence type="ECO:0000313" key="4">
    <source>
        <dbReference type="EMBL" id="EAY32048.1"/>
    </source>
</evidence>
<dbReference type="Pfam" id="PF18962">
    <property type="entry name" value="Por_Secre_tail"/>
    <property type="match status" value="1"/>
</dbReference>
<gene>
    <name evidence="4" type="ORF">M23134_02077</name>
</gene>
<keyword evidence="5" id="KW-1185">Reference proteome</keyword>
<dbReference type="NCBIfam" id="TIGR04183">
    <property type="entry name" value="Por_Secre_tail"/>
    <property type="match status" value="1"/>
</dbReference>
<dbReference type="Gene3D" id="2.60.40.10">
    <property type="entry name" value="Immunoglobulins"/>
    <property type="match status" value="2"/>
</dbReference>
<keyword evidence="2" id="KW-0732">Signal</keyword>
<dbReference type="PANTHER" id="PTHR44170">
    <property type="entry name" value="PROTEIN SIDEKICK"/>
    <property type="match status" value="1"/>
</dbReference>
<accession>A1ZCP6</accession>
<feature type="domain" description="Fibronectin type-III" evidence="3">
    <location>
        <begin position="983"/>
        <end position="1080"/>
    </location>
</feature>
<dbReference type="Proteomes" id="UP000004095">
    <property type="component" value="Unassembled WGS sequence"/>
</dbReference>
<feature type="signal peptide" evidence="2">
    <location>
        <begin position="1"/>
        <end position="17"/>
    </location>
</feature>
<dbReference type="Gene3D" id="2.60.120.200">
    <property type="match status" value="1"/>
</dbReference>